<dbReference type="GO" id="GO:0005524">
    <property type="term" value="F:ATP binding"/>
    <property type="evidence" value="ECO:0007669"/>
    <property type="project" value="UniProtKB-UniRule"/>
</dbReference>
<dbReference type="GO" id="GO:0004674">
    <property type="term" value="F:protein serine/threonine kinase activity"/>
    <property type="evidence" value="ECO:0007669"/>
    <property type="project" value="UniProtKB-KW"/>
</dbReference>
<evidence type="ECO:0000256" key="6">
    <source>
        <dbReference type="SAM" id="MobiDB-lite"/>
    </source>
</evidence>
<keyword evidence="1" id="KW-0808">Transferase</keyword>
<dbReference type="PROSITE" id="PS50011">
    <property type="entry name" value="PROTEIN_KINASE_DOM"/>
    <property type="match status" value="1"/>
</dbReference>
<evidence type="ECO:0000313" key="8">
    <source>
        <dbReference type="EMBL" id="VTR96115.1"/>
    </source>
</evidence>
<keyword evidence="3 8" id="KW-0418">Kinase</keyword>
<organism evidence="8 9">
    <name type="scientific">Gemmata massiliana</name>
    <dbReference type="NCBI Taxonomy" id="1210884"/>
    <lineage>
        <taxon>Bacteria</taxon>
        <taxon>Pseudomonadati</taxon>
        <taxon>Planctomycetota</taxon>
        <taxon>Planctomycetia</taxon>
        <taxon>Gemmatales</taxon>
        <taxon>Gemmataceae</taxon>
        <taxon>Gemmata</taxon>
    </lineage>
</organism>
<feature type="region of interest" description="Disordered" evidence="6">
    <location>
        <begin position="294"/>
        <end position="344"/>
    </location>
</feature>
<dbReference type="InterPro" id="IPR011009">
    <property type="entry name" value="Kinase-like_dom_sf"/>
</dbReference>
<dbReference type="Proteomes" id="UP000464178">
    <property type="component" value="Chromosome"/>
</dbReference>
<dbReference type="SUPFAM" id="SSF56112">
    <property type="entry name" value="Protein kinase-like (PK-like)"/>
    <property type="match status" value="1"/>
</dbReference>
<name>A0A6P2D6N5_9BACT</name>
<feature type="binding site" evidence="5">
    <location>
        <position position="39"/>
    </location>
    <ligand>
        <name>ATP</name>
        <dbReference type="ChEBI" id="CHEBI:30616"/>
    </ligand>
</feature>
<dbReference type="PANTHER" id="PTHR43289">
    <property type="entry name" value="MITOGEN-ACTIVATED PROTEIN KINASE KINASE KINASE 20-RELATED"/>
    <property type="match status" value="1"/>
</dbReference>
<dbReference type="Gene3D" id="3.30.200.20">
    <property type="entry name" value="Phosphorylase Kinase, domain 1"/>
    <property type="match status" value="1"/>
</dbReference>
<dbReference type="PANTHER" id="PTHR43289:SF6">
    <property type="entry name" value="SERINE_THREONINE-PROTEIN KINASE NEKL-3"/>
    <property type="match status" value="1"/>
</dbReference>
<proteinExistence type="predicted"/>
<keyword evidence="9" id="KW-1185">Reference proteome</keyword>
<accession>A0A6P2D6N5</accession>
<dbReference type="CDD" id="cd14014">
    <property type="entry name" value="STKc_PknB_like"/>
    <property type="match status" value="1"/>
</dbReference>
<evidence type="ECO:0000256" key="5">
    <source>
        <dbReference type="PROSITE-ProRule" id="PRU10141"/>
    </source>
</evidence>
<evidence type="ECO:0000259" key="7">
    <source>
        <dbReference type="PROSITE" id="PS50011"/>
    </source>
</evidence>
<dbReference type="SMART" id="SM00220">
    <property type="entry name" value="S_TKc"/>
    <property type="match status" value="1"/>
</dbReference>
<dbReference type="InterPro" id="IPR000719">
    <property type="entry name" value="Prot_kinase_dom"/>
</dbReference>
<evidence type="ECO:0000256" key="2">
    <source>
        <dbReference type="ARBA" id="ARBA00022741"/>
    </source>
</evidence>
<evidence type="ECO:0000256" key="1">
    <source>
        <dbReference type="ARBA" id="ARBA00022679"/>
    </source>
</evidence>
<protein>
    <recommendedName>
        <fullName evidence="7">Protein kinase domain-containing protein</fullName>
    </recommendedName>
</protein>
<feature type="compositionally biased region" description="Low complexity" evidence="6">
    <location>
        <begin position="327"/>
        <end position="343"/>
    </location>
</feature>
<dbReference type="InterPro" id="IPR017441">
    <property type="entry name" value="Protein_kinase_ATP_BS"/>
</dbReference>
<evidence type="ECO:0000256" key="3">
    <source>
        <dbReference type="ARBA" id="ARBA00022777"/>
    </source>
</evidence>
<dbReference type="InterPro" id="IPR008271">
    <property type="entry name" value="Ser/Thr_kinase_AS"/>
</dbReference>
<dbReference type="PROSITE" id="PS00107">
    <property type="entry name" value="PROTEIN_KINASE_ATP"/>
    <property type="match status" value="1"/>
</dbReference>
<evidence type="ECO:0000256" key="4">
    <source>
        <dbReference type="ARBA" id="ARBA00022840"/>
    </source>
</evidence>
<dbReference type="EMBL" id="LR593886">
    <property type="protein sequence ID" value="VTR96115.1"/>
    <property type="molecule type" value="Genomic_DNA"/>
</dbReference>
<dbReference type="KEGG" id="gms:SOIL9_15990"/>
<dbReference type="RefSeq" id="WP_162670449.1">
    <property type="nucleotide sequence ID" value="NZ_LR593886.1"/>
</dbReference>
<dbReference type="PROSITE" id="PS00108">
    <property type="entry name" value="PROTEIN_KINASE_ST"/>
    <property type="match status" value="1"/>
</dbReference>
<feature type="domain" description="Protein kinase" evidence="7">
    <location>
        <begin position="10"/>
        <end position="283"/>
    </location>
</feature>
<keyword evidence="8" id="KW-0723">Serine/threonine-protein kinase</keyword>
<dbReference type="Pfam" id="PF00069">
    <property type="entry name" value="Pkinase"/>
    <property type="match status" value="1"/>
</dbReference>
<gene>
    <name evidence="8" type="ORF">SOIL9_15990</name>
</gene>
<keyword evidence="2 5" id="KW-0547">Nucleotide-binding</keyword>
<sequence>MIGRVFMGRYETRRQLGEGGMGKVYLARQIDLGREVVVKVMHEQIAADPKFRDRFQRETLLMARFQHPGAVTLYDATLDDPLGPCIVMEYVKGVNLESLLAKNKRMSAPRVGRIIGELCEVLQAAHEEGIIHRDLKPANLMILDADTPRERIKVMDFGLAKLVEGEPTSHKVTDTNVDFAVGTPGYICPEQVRGEEMDHRGDLYSVGVMMYELLTGRLPFNGPTSMDILLAHATEFAPTFAELGLSGWVPGEIEELVFDTLAKDPDDRPQTARALAERFDTALNRAQVKAEARGSRLVSIPAPGSGVKTPGSGLKAPGPKSSYPGLPTSAVNTPPPATSATPTHISGSREQAALPFHMEAWMPEQIAIVKLRGFVHDAGGEVVESVPGLIKVRLGGQKAPAGGALSWLGLRRASNPIDVELHLHHLDPTKENHLTVHVLFRPSHPALLTDRNWRQRCTQVFVELRSYLMGRSPE</sequence>
<dbReference type="Gene3D" id="1.10.510.10">
    <property type="entry name" value="Transferase(Phosphotransferase) domain 1"/>
    <property type="match status" value="1"/>
</dbReference>
<keyword evidence="4 5" id="KW-0067">ATP-binding</keyword>
<dbReference type="AlphaFoldDB" id="A0A6P2D6N5"/>
<reference evidence="8 9" key="1">
    <citation type="submission" date="2019-05" db="EMBL/GenBank/DDBJ databases">
        <authorList>
            <consortium name="Science for Life Laboratories"/>
        </authorList>
    </citation>
    <scope>NUCLEOTIDE SEQUENCE [LARGE SCALE GENOMIC DNA]</scope>
    <source>
        <strain evidence="8">Soil9</strain>
    </source>
</reference>
<evidence type="ECO:0000313" key="9">
    <source>
        <dbReference type="Proteomes" id="UP000464178"/>
    </source>
</evidence>